<gene>
    <name evidence="1" type="ORF">I4F81_008339</name>
</gene>
<organism evidence="1 2">
    <name type="scientific">Pyropia yezoensis</name>
    <name type="common">Susabi-nori</name>
    <name type="synonym">Porphyra yezoensis</name>
    <dbReference type="NCBI Taxonomy" id="2788"/>
    <lineage>
        <taxon>Eukaryota</taxon>
        <taxon>Rhodophyta</taxon>
        <taxon>Bangiophyceae</taxon>
        <taxon>Bangiales</taxon>
        <taxon>Bangiaceae</taxon>
        <taxon>Pyropia</taxon>
    </lineage>
</organism>
<name>A0ACC3C689_PYRYE</name>
<reference evidence="1" key="1">
    <citation type="submission" date="2019-11" db="EMBL/GenBank/DDBJ databases">
        <title>Nori genome reveals adaptations in red seaweeds to the harsh intertidal environment.</title>
        <authorList>
            <person name="Wang D."/>
            <person name="Mao Y."/>
        </authorList>
    </citation>
    <scope>NUCLEOTIDE SEQUENCE</scope>
    <source>
        <tissue evidence="1">Gametophyte</tissue>
    </source>
</reference>
<comment type="caution">
    <text evidence="1">The sequence shown here is derived from an EMBL/GenBank/DDBJ whole genome shotgun (WGS) entry which is preliminary data.</text>
</comment>
<dbReference type="EMBL" id="CM020619">
    <property type="protein sequence ID" value="KAK1865816.1"/>
    <property type="molecule type" value="Genomic_DNA"/>
</dbReference>
<protein>
    <submittedName>
        <fullName evidence="1">Uncharacterized protein</fullName>
    </submittedName>
</protein>
<evidence type="ECO:0000313" key="2">
    <source>
        <dbReference type="Proteomes" id="UP000798662"/>
    </source>
</evidence>
<evidence type="ECO:0000313" key="1">
    <source>
        <dbReference type="EMBL" id="KAK1865816.1"/>
    </source>
</evidence>
<sequence length="568" mass="60210">MGHDSTAVAAAAVGGSGGGVQVLPPPGAAVAFGLSSFPRPRPQLGLRRIANGVGRRGTRTVCAVLLAASFGPPRATRASPRRSVSVIRATSPPLAAASFPRSIAMAAPPPAPPAAATEPGLRAGTSAFLVVPPADTDARWASAKEWSLMGAPPLGLMRLLWTHWAKVDLRHRGVAARLRATVLPSLLNGFLGLVDWVVHGRAIEATPLCERPVFVLGLARSGTTMLHELLAADTDQFVTPDTFQVVHSSSFLTLRPLRQRLLAGALKPTRPMDNVAQSWDAPNEDGFAISALSGGVSFYPVMQFITDSRAFLPHLLTFDTPIGAAAFPRWRDAFLHFCRKVLYAAQRNAPVVAAGDPPPRARQLLLKSPPHTARIRILRQLFPGARFVYIHRHPEGVVQSTCTLLLRYLPLNALQGYTAADCEEALLGITRSVTHAYLRDRSLLSPGELVEVSYEKLTADPAGTLRHIYDTLGLHGAPGTAERDRIVALHDRIAVEAMAYKTDGKLNRHTPLSAEAVARLHAAIPELYEAGGYAPSHGVATPEAAVAATAVDGGMPPVGAGGGGNNEA</sequence>
<keyword evidence="2" id="KW-1185">Reference proteome</keyword>
<dbReference type="Proteomes" id="UP000798662">
    <property type="component" value="Chromosome 2"/>
</dbReference>
<proteinExistence type="predicted"/>
<accession>A0ACC3C689</accession>